<evidence type="ECO:0000256" key="2">
    <source>
        <dbReference type="SAM" id="Phobius"/>
    </source>
</evidence>
<dbReference type="RefSeq" id="WP_348518230.1">
    <property type="nucleotide sequence ID" value="NZ_CP155620.1"/>
</dbReference>
<feature type="coiled-coil region" evidence="1">
    <location>
        <begin position="259"/>
        <end position="288"/>
    </location>
</feature>
<reference evidence="3" key="1">
    <citation type="submission" date="2024-05" db="EMBL/GenBank/DDBJ databases">
        <title>Campylobacter coli isolated from environmental waters in Slovenia.</title>
        <authorList>
            <person name="Zautner A.E."/>
            <person name="Bunk B."/>
            <person name="Riedel T."/>
            <person name="Sproeer C."/>
        </authorList>
    </citation>
    <scope>NUCLEOTIDE SEQUENCE</scope>
    <source>
        <strain evidence="3">CCS1377</strain>
    </source>
</reference>
<name>A0AAU7E707_9BACT</name>
<feature type="transmembrane region" description="Helical" evidence="2">
    <location>
        <begin position="219"/>
        <end position="238"/>
    </location>
</feature>
<organism evidence="3">
    <name type="scientific">Campylobacter sp. CCS1377</name>
    <dbReference type="NCBI Taxonomy" id="3158229"/>
    <lineage>
        <taxon>Bacteria</taxon>
        <taxon>Pseudomonadati</taxon>
        <taxon>Campylobacterota</taxon>
        <taxon>Epsilonproteobacteria</taxon>
        <taxon>Campylobacterales</taxon>
        <taxon>Campylobacteraceae</taxon>
        <taxon>Campylobacter</taxon>
    </lineage>
</organism>
<dbReference type="EMBL" id="CP155620">
    <property type="protein sequence ID" value="XBJ28664.1"/>
    <property type="molecule type" value="Genomic_DNA"/>
</dbReference>
<evidence type="ECO:0000313" key="3">
    <source>
        <dbReference type="EMBL" id="XBJ28664.1"/>
    </source>
</evidence>
<keyword evidence="2" id="KW-1133">Transmembrane helix</keyword>
<gene>
    <name evidence="3" type="ORF">AAH949_06050</name>
</gene>
<protein>
    <recommendedName>
        <fullName evidence="4">Type II secretion system protein L</fullName>
    </recommendedName>
</protein>
<keyword evidence="2" id="KW-0472">Membrane</keyword>
<evidence type="ECO:0000256" key="1">
    <source>
        <dbReference type="SAM" id="Coils"/>
    </source>
</evidence>
<evidence type="ECO:0008006" key="4">
    <source>
        <dbReference type="Google" id="ProtNLM"/>
    </source>
</evidence>
<keyword evidence="1" id="KW-0175">Coiled coil</keyword>
<accession>A0AAU7E707</accession>
<dbReference type="AlphaFoldDB" id="A0AAU7E707"/>
<sequence>MIKILKNKERKFLNFEQVLYTQLPYEKSENLEEILFEKSCEDLNITENLNYQMSYILEENLAHIFLTLSENIDFKCDDIFAQALLFSAYKSDENICFVHFDENITCACFYQNQIFKNYKIIPNFSLKKIANQDIQDSFENVVFGQGRLEILLQKYKIKHIVFINDKFNFSKFCKEKLNAHCSLLDKSIYPELLKNIQLQKSANFIKHSPSRLNLWQKSIFIFLISFMATLIPSFFKVYDAYKFNQEKELLQTSLSQLNLQEQNLSIAIVKKEKQVQENENLLNDYKDIFKNLNEHISFNSPLENIYQLSKLLQEYNVKINNLNIHSHKIYIQAEQSSTLEKLLSEIHLSPNFILKKKEIKNKIYHIELELRQ</sequence>
<keyword evidence="2" id="KW-0812">Transmembrane</keyword>
<proteinExistence type="predicted"/>